<comment type="caution">
    <text evidence="1">The sequence shown here is derived from an EMBL/GenBank/DDBJ whole genome shotgun (WGS) entry which is preliminary data.</text>
</comment>
<name>A0A5B7H5A4_PORTR</name>
<sequence>MPNLFATAFSSVYSQETPANQYLHQCFDGEKNNIIIDQQAVINAAAKVRIPGNNNTQMNRSEVRFQRSFKNLARGSGNNILRTYTNSQNQILGERR</sequence>
<gene>
    <name evidence="1" type="ORF">E2C01_059142</name>
</gene>
<evidence type="ECO:0000313" key="2">
    <source>
        <dbReference type="Proteomes" id="UP000324222"/>
    </source>
</evidence>
<protein>
    <submittedName>
        <fullName evidence="1">Uncharacterized protein</fullName>
    </submittedName>
</protein>
<dbReference type="Proteomes" id="UP000324222">
    <property type="component" value="Unassembled WGS sequence"/>
</dbReference>
<dbReference type="EMBL" id="VSRR010022819">
    <property type="protein sequence ID" value="MPC65019.1"/>
    <property type="molecule type" value="Genomic_DNA"/>
</dbReference>
<keyword evidence="2" id="KW-1185">Reference proteome</keyword>
<proteinExistence type="predicted"/>
<accession>A0A5B7H5A4</accession>
<dbReference type="AlphaFoldDB" id="A0A5B7H5A4"/>
<evidence type="ECO:0000313" key="1">
    <source>
        <dbReference type="EMBL" id="MPC65019.1"/>
    </source>
</evidence>
<organism evidence="1 2">
    <name type="scientific">Portunus trituberculatus</name>
    <name type="common">Swimming crab</name>
    <name type="synonym">Neptunus trituberculatus</name>
    <dbReference type="NCBI Taxonomy" id="210409"/>
    <lineage>
        <taxon>Eukaryota</taxon>
        <taxon>Metazoa</taxon>
        <taxon>Ecdysozoa</taxon>
        <taxon>Arthropoda</taxon>
        <taxon>Crustacea</taxon>
        <taxon>Multicrustacea</taxon>
        <taxon>Malacostraca</taxon>
        <taxon>Eumalacostraca</taxon>
        <taxon>Eucarida</taxon>
        <taxon>Decapoda</taxon>
        <taxon>Pleocyemata</taxon>
        <taxon>Brachyura</taxon>
        <taxon>Eubrachyura</taxon>
        <taxon>Portunoidea</taxon>
        <taxon>Portunidae</taxon>
        <taxon>Portuninae</taxon>
        <taxon>Portunus</taxon>
    </lineage>
</organism>
<reference evidence="1 2" key="1">
    <citation type="submission" date="2019-05" db="EMBL/GenBank/DDBJ databases">
        <title>Another draft genome of Portunus trituberculatus and its Hox gene families provides insights of decapod evolution.</title>
        <authorList>
            <person name="Jeong J.-H."/>
            <person name="Song I."/>
            <person name="Kim S."/>
            <person name="Choi T."/>
            <person name="Kim D."/>
            <person name="Ryu S."/>
            <person name="Kim W."/>
        </authorList>
    </citation>
    <scope>NUCLEOTIDE SEQUENCE [LARGE SCALE GENOMIC DNA]</scope>
    <source>
        <tissue evidence="1">Muscle</tissue>
    </source>
</reference>